<evidence type="ECO:0000256" key="5">
    <source>
        <dbReference type="ARBA" id="ARBA00022630"/>
    </source>
</evidence>
<dbReference type="EC" id="1.6.2.2" evidence="17"/>
<dbReference type="InterPro" id="IPR001709">
    <property type="entry name" value="Flavoprot_Pyr_Nucl_cyt_Rdtase"/>
</dbReference>
<dbReference type="SUPFAM" id="SSF52343">
    <property type="entry name" value="Ferredoxin reductase-like, C-terminal NADP-linked domain"/>
    <property type="match status" value="1"/>
</dbReference>
<gene>
    <name evidence="20" type="ORF">BDQ12DRAFT_600584</name>
</gene>
<dbReference type="PRINTS" id="PR00406">
    <property type="entry name" value="CYTB5RDTASE"/>
</dbReference>
<dbReference type="GO" id="GO:0005741">
    <property type="term" value="C:mitochondrial outer membrane"/>
    <property type="evidence" value="ECO:0007669"/>
    <property type="project" value="UniProtKB-SubCell"/>
</dbReference>
<comment type="cofactor">
    <cofactor evidence="1 16 17">
        <name>FAD</name>
        <dbReference type="ChEBI" id="CHEBI:57692"/>
    </cofactor>
</comment>
<dbReference type="Pfam" id="PF00175">
    <property type="entry name" value="NAD_binding_1"/>
    <property type="match status" value="1"/>
</dbReference>
<evidence type="ECO:0000256" key="10">
    <source>
        <dbReference type="ARBA" id="ARBA00023002"/>
    </source>
</evidence>
<dbReference type="InterPro" id="IPR008333">
    <property type="entry name" value="Cbr1-like_FAD-bd_dom"/>
</dbReference>
<evidence type="ECO:0000256" key="2">
    <source>
        <dbReference type="ARBA" id="ARBA00004294"/>
    </source>
</evidence>
<dbReference type="PANTHER" id="PTHR19370:SF184">
    <property type="entry name" value="NADH-CYTOCHROME B5 REDUCTASE-LIKE"/>
    <property type="match status" value="1"/>
</dbReference>
<feature type="binding site" evidence="16">
    <location>
        <position position="134"/>
    </location>
    <ligand>
        <name>FAD</name>
        <dbReference type="ChEBI" id="CHEBI:57692"/>
    </ligand>
</feature>
<feature type="binding site" evidence="16">
    <location>
        <position position="142"/>
    </location>
    <ligand>
        <name>FAD</name>
        <dbReference type="ChEBI" id="CHEBI:57692"/>
    </ligand>
</feature>
<sequence>MSHSSLLGALDALKSVDIPYLGTYDLVHVATSPAFLATTGVLFGALFYFKVLNSARPQPLNPKEWVEYPLQKKIQISPNTAVYRFKLHHPQDALGLPIGQHVSVSAEIGGKVITRSYTPVSSDDDRGFFELLIKTYEKGNISRHIAQLKVGDNIRIKGPKGNFKYRPGLTTHLSMIAGGTGITPMIQVMRAALKNPQDTTTISLIYANVNHEDILLKDDLDQLLNVHGKRLKIFYVLNNPPPNWKGGVGFVTKDHILEHLPNPASTDSKLLICGPPPMVGAMKKNLDELKYPAPNTISKLDDKVTCLYLLYLTNAYGSLDLCLLIWIFG</sequence>
<comment type="similarity">
    <text evidence="4 17">Belongs to the flavoprotein pyridine nucleotide cytochrome reductase family.</text>
</comment>
<dbReference type="GO" id="GO:0090524">
    <property type="term" value="F:cytochrome-b5 reductase activity, acting on NADH"/>
    <property type="evidence" value="ECO:0007669"/>
    <property type="project" value="UniProtKB-EC"/>
</dbReference>
<feature type="domain" description="FAD-binding FR-type" evidence="19">
    <location>
        <begin position="63"/>
        <end position="166"/>
    </location>
</feature>
<keyword evidence="7" id="KW-1000">Mitochondrion outer membrane</keyword>
<comment type="subcellular location">
    <subcellularLocation>
        <location evidence="2">Mitochondrion outer membrane</location>
    </subcellularLocation>
</comment>
<dbReference type="InterPro" id="IPR001433">
    <property type="entry name" value="OxRdtase_FAD/NAD-bd"/>
</dbReference>
<dbReference type="InterPro" id="IPR039261">
    <property type="entry name" value="FNR_nucleotide-bd"/>
</dbReference>
<dbReference type="FunFam" id="3.40.50.80:FF:000019">
    <property type="entry name" value="NADH-cytochrome b5 reductase"/>
    <property type="match status" value="1"/>
</dbReference>
<evidence type="ECO:0000256" key="16">
    <source>
        <dbReference type="PIRSR" id="PIRSR601834-1"/>
    </source>
</evidence>
<dbReference type="PANTHER" id="PTHR19370">
    <property type="entry name" value="NADH-CYTOCHROME B5 REDUCTASE"/>
    <property type="match status" value="1"/>
</dbReference>
<dbReference type="Pfam" id="PF00970">
    <property type="entry name" value="FAD_binding_6"/>
    <property type="match status" value="1"/>
</dbReference>
<name>A0A5C3M8H0_9AGAR</name>
<evidence type="ECO:0000256" key="13">
    <source>
        <dbReference type="ARBA" id="ARBA00023136"/>
    </source>
</evidence>
<comment type="pathway">
    <text evidence="3">Protein modification; peptidyl-diphthamide biosynthesis.</text>
</comment>
<dbReference type="InterPro" id="IPR017927">
    <property type="entry name" value="FAD-bd_FR_type"/>
</dbReference>
<dbReference type="Gene3D" id="3.40.50.80">
    <property type="entry name" value="Nucleotide-binding domain of ferredoxin-NADP reductase (FNR) module"/>
    <property type="match status" value="1"/>
</dbReference>
<keyword evidence="12" id="KW-0496">Mitochondrion</keyword>
<feature type="binding site" evidence="16">
    <location>
        <position position="132"/>
    </location>
    <ligand>
        <name>FAD</name>
        <dbReference type="ChEBI" id="CHEBI:57692"/>
    </ligand>
</feature>
<dbReference type="InterPro" id="IPR017938">
    <property type="entry name" value="Riboflavin_synthase-like_b-brl"/>
</dbReference>
<protein>
    <recommendedName>
        <fullName evidence="17">NADH-cytochrome b5 reductase</fullName>
        <ecNumber evidence="17">1.6.2.2</ecNumber>
    </recommendedName>
</protein>
<organism evidence="20 21">
    <name type="scientific">Crucibulum laeve</name>
    <dbReference type="NCBI Taxonomy" id="68775"/>
    <lineage>
        <taxon>Eukaryota</taxon>
        <taxon>Fungi</taxon>
        <taxon>Dikarya</taxon>
        <taxon>Basidiomycota</taxon>
        <taxon>Agaricomycotina</taxon>
        <taxon>Agaricomycetes</taxon>
        <taxon>Agaricomycetidae</taxon>
        <taxon>Agaricales</taxon>
        <taxon>Agaricineae</taxon>
        <taxon>Nidulariaceae</taxon>
        <taxon>Crucibulum</taxon>
    </lineage>
</organism>
<feature type="binding site" evidence="16">
    <location>
        <position position="117"/>
    </location>
    <ligand>
        <name>FAD</name>
        <dbReference type="ChEBI" id="CHEBI:57692"/>
    </ligand>
</feature>
<dbReference type="PROSITE" id="PS51384">
    <property type="entry name" value="FAD_FR"/>
    <property type="match status" value="1"/>
</dbReference>
<evidence type="ECO:0000256" key="18">
    <source>
        <dbReference type="SAM" id="Phobius"/>
    </source>
</evidence>
<evidence type="ECO:0000256" key="11">
    <source>
        <dbReference type="ARBA" id="ARBA00023027"/>
    </source>
</evidence>
<keyword evidence="5 16" id="KW-0285">Flavoprotein</keyword>
<evidence type="ECO:0000256" key="1">
    <source>
        <dbReference type="ARBA" id="ARBA00001974"/>
    </source>
</evidence>
<evidence type="ECO:0000256" key="15">
    <source>
        <dbReference type="ARBA" id="ARBA00049138"/>
    </source>
</evidence>
<keyword evidence="13 18" id="KW-0472">Membrane</keyword>
<dbReference type="AlphaFoldDB" id="A0A5C3M8H0"/>
<keyword evidence="21" id="KW-1185">Reference proteome</keyword>
<reference evidence="20 21" key="1">
    <citation type="journal article" date="2019" name="Nat. Ecol. Evol.">
        <title>Megaphylogeny resolves global patterns of mushroom evolution.</title>
        <authorList>
            <person name="Varga T."/>
            <person name="Krizsan K."/>
            <person name="Foldi C."/>
            <person name="Dima B."/>
            <person name="Sanchez-Garcia M."/>
            <person name="Sanchez-Ramirez S."/>
            <person name="Szollosi G.J."/>
            <person name="Szarkandi J.G."/>
            <person name="Papp V."/>
            <person name="Albert L."/>
            <person name="Andreopoulos W."/>
            <person name="Angelini C."/>
            <person name="Antonin V."/>
            <person name="Barry K.W."/>
            <person name="Bougher N.L."/>
            <person name="Buchanan P."/>
            <person name="Buyck B."/>
            <person name="Bense V."/>
            <person name="Catcheside P."/>
            <person name="Chovatia M."/>
            <person name="Cooper J."/>
            <person name="Damon W."/>
            <person name="Desjardin D."/>
            <person name="Finy P."/>
            <person name="Geml J."/>
            <person name="Haridas S."/>
            <person name="Hughes K."/>
            <person name="Justo A."/>
            <person name="Karasinski D."/>
            <person name="Kautmanova I."/>
            <person name="Kiss B."/>
            <person name="Kocsube S."/>
            <person name="Kotiranta H."/>
            <person name="LaButti K.M."/>
            <person name="Lechner B.E."/>
            <person name="Liimatainen K."/>
            <person name="Lipzen A."/>
            <person name="Lukacs Z."/>
            <person name="Mihaltcheva S."/>
            <person name="Morgado L.N."/>
            <person name="Niskanen T."/>
            <person name="Noordeloos M.E."/>
            <person name="Ohm R.A."/>
            <person name="Ortiz-Santana B."/>
            <person name="Ovrebo C."/>
            <person name="Racz N."/>
            <person name="Riley R."/>
            <person name="Savchenko A."/>
            <person name="Shiryaev A."/>
            <person name="Soop K."/>
            <person name="Spirin V."/>
            <person name="Szebenyi C."/>
            <person name="Tomsovsky M."/>
            <person name="Tulloss R.E."/>
            <person name="Uehling J."/>
            <person name="Grigoriev I.V."/>
            <person name="Vagvolgyi C."/>
            <person name="Papp T."/>
            <person name="Martin F.M."/>
            <person name="Miettinen O."/>
            <person name="Hibbett D.S."/>
            <person name="Nagy L.G."/>
        </authorList>
    </citation>
    <scope>NUCLEOTIDE SEQUENCE [LARGE SCALE GENOMIC DNA]</scope>
    <source>
        <strain evidence="20 21">CBS 166.37</strain>
    </source>
</reference>
<evidence type="ECO:0000256" key="7">
    <source>
        <dbReference type="ARBA" id="ARBA00022787"/>
    </source>
</evidence>
<dbReference type="EMBL" id="ML213595">
    <property type="protein sequence ID" value="TFK40983.1"/>
    <property type="molecule type" value="Genomic_DNA"/>
</dbReference>
<dbReference type="InterPro" id="IPR001834">
    <property type="entry name" value="CBR-like"/>
</dbReference>
<evidence type="ECO:0000256" key="4">
    <source>
        <dbReference type="ARBA" id="ARBA00006105"/>
    </source>
</evidence>
<proteinExistence type="inferred from homology"/>
<dbReference type="PRINTS" id="PR00371">
    <property type="entry name" value="FPNCR"/>
</dbReference>
<feature type="transmembrane region" description="Helical" evidence="18">
    <location>
        <begin position="26"/>
        <end position="49"/>
    </location>
</feature>
<feature type="binding site" evidence="16">
    <location>
        <position position="141"/>
    </location>
    <ligand>
        <name>FAD</name>
        <dbReference type="ChEBI" id="CHEBI:57692"/>
    </ligand>
</feature>
<evidence type="ECO:0000256" key="17">
    <source>
        <dbReference type="RuleBase" id="RU361226"/>
    </source>
</evidence>
<evidence type="ECO:0000256" key="14">
    <source>
        <dbReference type="ARBA" id="ARBA00047682"/>
    </source>
</evidence>
<dbReference type="CDD" id="cd06183">
    <property type="entry name" value="cyt_b5_reduct_like"/>
    <property type="match status" value="1"/>
</dbReference>
<keyword evidence="11 17" id="KW-0520">NAD</keyword>
<dbReference type="FunFam" id="2.40.30.10:FF:000032">
    <property type="entry name" value="NADH-cytochrome b5 reductase"/>
    <property type="match status" value="1"/>
</dbReference>
<feature type="binding site" evidence="16">
    <location>
        <position position="183"/>
    </location>
    <ligand>
        <name>FAD</name>
        <dbReference type="ChEBI" id="CHEBI:57692"/>
    </ligand>
</feature>
<evidence type="ECO:0000256" key="3">
    <source>
        <dbReference type="ARBA" id="ARBA00005156"/>
    </source>
</evidence>
<feature type="transmembrane region" description="Helical" evidence="18">
    <location>
        <begin position="308"/>
        <end position="328"/>
    </location>
</feature>
<evidence type="ECO:0000313" key="21">
    <source>
        <dbReference type="Proteomes" id="UP000308652"/>
    </source>
</evidence>
<keyword evidence="10 17" id="KW-0560">Oxidoreductase</keyword>
<evidence type="ECO:0000256" key="8">
    <source>
        <dbReference type="ARBA" id="ARBA00022827"/>
    </source>
</evidence>
<dbReference type="Gene3D" id="2.40.30.10">
    <property type="entry name" value="Translation factors"/>
    <property type="match status" value="1"/>
</dbReference>
<comment type="catalytic activity">
    <reaction evidence="15">
        <text>2 Fe(3+)-[Dph3] + NADH = 2 Fe(2+)-[Dph3] + NAD(+) + H(+)</text>
        <dbReference type="Rhea" id="RHEA:71231"/>
        <dbReference type="Rhea" id="RHEA-COMP:18002"/>
        <dbReference type="Rhea" id="RHEA-COMP:18003"/>
        <dbReference type="ChEBI" id="CHEBI:15378"/>
        <dbReference type="ChEBI" id="CHEBI:29033"/>
        <dbReference type="ChEBI" id="CHEBI:29034"/>
        <dbReference type="ChEBI" id="CHEBI:57540"/>
        <dbReference type="ChEBI" id="CHEBI:57945"/>
        <dbReference type="ChEBI" id="CHEBI:83228"/>
    </reaction>
    <physiologicalReaction direction="left-to-right" evidence="15">
        <dbReference type="Rhea" id="RHEA:71232"/>
    </physiologicalReaction>
</comment>
<dbReference type="SUPFAM" id="SSF63380">
    <property type="entry name" value="Riboflavin synthase domain-like"/>
    <property type="match status" value="1"/>
</dbReference>
<evidence type="ECO:0000256" key="12">
    <source>
        <dbReference type="ARBA" id="ARBA00023128"/>
    </source>
</evidence>
<feature type="binding site" evidence="16">
    <location>
        <position position="115"/>
    </location>
    <ligand>
        <name>FAD</name>
        <dbReference type="ChEBI" id="CHEBI:57692"/>
    </ligand>
</feature>
<keyword evidence="9 18" id="KW-1133">Transmembrane helix</keyword>
<dbReference type="STRING" id="68775.A0A5C3M8H0"/>
<evidence type="ECO:0000259" key="19">
    <source>
        <dbReference type="PROSITE" id="PS51384"/>
    </source>
</evidence>
<evidence type="ECO:0000313" key="20">
    <source>
        <dbReference type="EMBL" id="TFK40983.1"/>
    </source>
</evidence>
<dbReference type="OrthoDB" id="432685at2759"/>
<evidence type="ECO:0000256" key="6">
    <source>
        <dbReference type="ARBA" id="ARBA00022692"/>
    </source>
</evidence>
<keyword evidence="8 16" id="KW-0274">FAD</keyword>
<accession>A0A5C3M8H0</accession>
<dbReference type="Proteomes" id="UP000308652">
    <property type="component" value="Unassembled WGS sequence"/>
</dbReference>
<evidence type="ECO:0000256" key="9">
    <source>
        <dbReference type="ARBA" id="ARBA00022989"/>
    </source>
</evidence>
<keyword evidence="6 18" id="KW-0812">Transmembrane</keyword>
<comment type="catalytic activity">
    <reaction evidence="14 17">
        <text>2 Fe(III)-[cytochrome b5] + NADH = 2 Fe(II)-[cytochrome b5] + NAD(+) + H(+)</text>
        <dbReference type="Rhea" id="RHEA:46680"/>
        <dbReference type="Rhea" id="RHEA-COMP:10438"/>
        <dbReference type="Rhea" id="RHEA-COMP:10439"/>
        <dbReference type="ChEBI" id="CHEBI:15378"/>
        <dbReference type="ChEBI" id="CHEBI:29033"/>
        <dbReference type="ChEBI" id="CHEBI:29034"/>
        <dbReference type="ChEBI" id="CHEBI:57540"/>
        <dbReference type="ChEBI" id="CHEBI:57945"/>
        <dbReference type="EC" id="1.6.2.2"/>
    </reaction>
</comment>